<dbReference type="InterPro" id="IPR000801">
    <property type="entry name" value="Esterase-like"/>
</dbReference>
<evidence type="ECO:0008006" key="3">
    <source>
        <dbReference type="Google" id="ProtNLM"/>
    </source>
</evidence>
<dbReference type="InterPro" id="IPR029058">
    <property type="entry name" value="AB_hydrolase_fold"/>
</dbReference>
<dbReference type="EMBL" id="AGEL01000015">
    <property type="protein sequence ID" value="EHO15610.1"/>
    <property type="molecule type" value="Genomic_DNA"/>
</dbReference>
<comment type="caution">
    <text evidence="1">The sequence shown here is derived from an EMBL/GenBank/DDBJ whole genome shotgun (WGS) entry which is preliminary data.</text>
</comment>
<dbReference type="Gene3D" id="3.40.50.1820">
    <property type="entry name" value="alpha/beta hydrolase"/>
    <property type="match status" value="1"/>
</dbReference>
<dbReference type="PANTHER" id="PTHR48098">
    <property type="entry name" value="ENTEROCHELIN ESTERASE-RELATED"/>
    <property type="match status" value="1"/>
</dbReference>
<evidence type="ECO:0000313" key="2">
    <source>
        <dbReference type="Proteomes" id="UP000018466"/>
    </source>
</evidence>
<dbReference type="AlphaFoldDB" id="A0AA37DFE5"/>
<protein>
    <recommendedName>
        <fullName evidence="3">Esterase</fullName>
    </recommendedName>
</protein>
<evidence type="ECO:0000313" key="1">
    <source>
        <dbReference type="EMBL" id="EHO15610.1"/>
    </source>
</evidence>
<gene>
    <name evidence="1" type="ORF">HMPREF9623_01931</name>
</gene>
<accession>A0AA37DFE5</accession>
<reference evidence="1 2" key="1">
    <citation type="submission" date="2011-10" db="EMBL/GenBank/DDBJ databases">
        <title>The Genome Sequence of Lachnospiraceae bacterium ACC2.</title>
        <authorList>
            <consortium name="The Broad Institute Genome Sequencing Platform"/>
            <person name="Earl A."/>
            <person name="Ward D."/>
            <person name="Feldgarden M."/>
            <person name="Gevers D."/>
            <person name="Sizova M."/>
            <person name="Hazen A."/>
            <person name="Epstein S."/>
            <person name="Young S.K."/>
            <person name="Zeng Q."/>
            <person name="Gargeya S."/>
            <person name="Fitzgerald M."/>
            <person name="Haas B."/>
            <person name="Abouelleil A."/>
            <person name="Alvarado L."/>
            <person name="Arachchi H.M."/>
            <person name="Berlin A."/>
            <person name="Brown A."/>
            <person name="Chapman S.B."/>
            <person name="Chen Z."/>
            <person name="Dunbar C."/>
            <person name="Freedman E."/>
            <person name="Gearin G."/>
            <person name="Goldberg J."/>
            <person name="Griggs A."/>
            <person name="Gujja S."/>
            <person name="Heiman D."/>
            <person name="Howarth C."/>
            <person name="Larson L."/>
            <person name="Lui A."/>
            <person name="MacDonald P.J.P."/>
            <person name="Montmayeur A."/>
            <person name="Murphy C."/>
            <person name="Neiman D."/>
            <person name="Pearson M."/>
            <person name="Priest M."/>
            <person name="Roberts A."/>
            <person name="Saif S."/>
            <person name="Shea T."/>
            <person name="Shenoy N."/>
            <person name="Sisk P."/>
            <person name="Stolte C."/>
            <person name="Sykes S."/>
            <person name="Wortman J."/>
            <person name="Nusbaum C."/>
            <person name="Birren B."/>
        </authorList>
    </citation>
    <scope>NUCLEOTIDE SEQUENCE [LARGE SCALE GENOMIC DNA]</scope>
    <source>
        <strain evidence="1 2">ACC2</strain>
    </source>
</reference>
<organism evidence="1 2">
    <name type="scientific">Stomatobaculum longum</name>
    <dbReference type="NCBI Taxonomy" id="796942"/>
    <lineage>
        <taxon>Bacteria</taxon>
        <taxon>Bacillati</taxon>
        <taxon>Bacillota</taxon>
        <taxon>Clostridia</taxon>
        <taxon>Lachnospirales</taxon>
        <taxon>Lachnospiraceae</taxon>
        <taxon>Stomatobaculum</taxon>
    </lineage>
</organism>
<keyword evidence="2" id="KW-1185">Reference proteome</keyword>
<name>A0AA37DFE5_9FIRM</name>
<dbReference type="PANTHER" id="PTHR48098:SF6">
    <property type="entry name" value="FERRI-BACILLIBACTIN ESTERASE BESA"/>
    <property type="match status" value="1"/>
</dbReference>
<dbReference type="Proteomes" id="UP000018466">
    <property type="component" value="Unassembled WGS sequence"/>
</dbReference>
<sequence>MRRVRQYSLQLPQEFEKGKLYPLLLWNDALPETLAAFLSDMFVLSVVSEERTADFSPWPQPAFRADAPPFGGGADGYHRELFEEKLPELIAKYPIDAGRIAYAGYSLGGLAAVYSIFRETAACAVFSLCGSFWYPGFADYCARTEIRNTNCRLYLQNGRREGEGHPAPLSRAADAAVRVADILRKKGVKLRSSMDDYGHHDGKEARFRELGEQIRSALCESNVS</sequence>
<dbReference type="Pfam" id="PF00756">
    <property type="entry name" value="Esterase"/>
    <property type="match status" value="1"/>
</dbReference>
<dbReference type="SUPFAM" id="SSF53474">
    <property type="entry name" value="alpha/beta-Hydrolases"/>
    <property type="match status" value="1"/>
</dbReference>
<proteinExistence type="predicted"/>
<dbReference type="InterPro" id="IPR050583">
    <property type="entry name" value="Mycobacterial_A85_antigen"/>
</dbReference>